<dbReference type="GO" id="GO:0015421">
    <property type="term" value="F:ABC-type oligopeptide transporter activity"/>
    <property type="evidence" value="ECO:0007669"/>
    <property type="project" value="TreeGrafter"/>
</dbReference>
<evidence type="ECO:0000256" key="8">
    <source>
        <dbReference type="ARBA" id="ARBA00022989"/>
    </source>
</evidence>
<dbReference type="CDD" id="cd18571">
    <property type="entry name" value="ABC_6TM_peptidase_like"/>
    <property type="match status" value="1"/>
</dbReference>
<dbReference type="PROSITE" id="PS50990">
    <property type="entry name" value="PEPTIDASE_C39"/>
    <property type="match status" value="1"/>
</dbReference>
<feature type="domain" description="ABC transporter" evidence="11">
    <location>
        <begin position="497"/>
        <end position="733"/>
    </location>
</feature>
<dbReference type="Pfam" id="PF00664">
    <property type="entry name" value="ABC_membrane"/>
    <property type="match status" value="1"/>
</dbReference>
<evidence type="ECO:0000256" key="1">
    <source>
        <dbReference type="ARBA" id="ARBA00004651"/>
    </source>
</evidence>
<evidence type="ECO:0000256" key="10">
    <source>
        <dbReference type="SAM" id="Phobius"/>
    </source>
</evidence>
<feature type="transmembrane region" description="Helical" evidence="10">
    <location>
        <begin position="211"/>
        <end position="235"/>
    </location>
</feature>
<feature type="transmembrane region" description="Helical" evidence="10">
    <location>
        <begin position="178"/>
        <end position="199"/>
    </location>
</feature>
<proteinExistence type="predicted"/>
<evidence type="ECO:0000256" key="9">
    <source>
        <dbReference type="ARBA" id="ARBA00023136"/>
    </source>
</evidence>
<dbReference type="KEGG" id="mrob:HH214_10450"/>
<dbReference type="Pfam" id="PF03412">
    <property type="entry name" value="Peptidase_C39"/>
    <property type="match status" value="1"/>
</dbReference>
<dbReference type="FunFam" id="3.40.50.300:FF:000299">
    <property type="entry name" value="ABC transporter ATP-binding protein/permease"/>
    <property type="match status" value="1"/>
</dbReference>
<feature type="transmembrane region" description="Helical" evidence="10">
    <location>
        <begin position="415"/>
        <end position="441"/>
    </location>
</feature>
<dbReference type="RefSeq" id="WP_169607456.1">
    <property type="nucleotide sequence ID" value="NZ_CP051682.1"/>
</dbReference>
<dbReference type="Gene3D" id="3.90.70.10">
    <property type="entry name" value="Cysteine proteinases"/>
    <property type="match status" value="1"/>
</dbReference>
<feature type="transmembrane region" description="Helical" evidence="10">
    <location>
        <begin position="287"/>
        <end position="311"/>
    </location>
</feature>
<evidence type="ECO:0000256" key="4">
    <source>
        <dbReference type="ARBA" id="ARBA00022692"/>
    </source>
</evidence>
<dbReference type="GO" id="GO:0006508">
    <property type="term" value="P:proteolysis"/>
    <property type="evidence" value="ECO:0007669"/>
    <property type="project" value="InterPro"/>
</dbReference>
<dbReference type="InterPro" id="IPR017871">
    <property type="entry name" value="ABC_transporter-like_CS"/>
</dbReference>
<dbReference type="Proteomes" id="UP000503278">
    <property type="component" value="Chromosome"/>
</dbReference>
<dbReference type="Pfam" id="PF00005">
    <property type="entry name" value="ABC_tran"/>
    <property type="match status" value="1"/>
</dbReference>
<protein>
    <submittedName>
        <fullName evidence="14">Peptidase domain-containing ABC transporter</fullName>
    </submittedName>
</protein>
<organism evidence="14 15">
    <name type="scientific">Mucilaginibacter robiniae</name>
    <dbReference type="NCBI Taxonomy" id="2728022"/>
    <lineage>
        <taxon>Bacteria</taxon>
        <taxon>Pseudomonadati</taxon>
        <taxon>Bacteroidota</taxon>
        <taxon>Sphingobacteriia</taxon>
        <taxon>Sphingobacteriales</taxon>
        <taxon>Sphingobacteriaceae</taxon>
        <taxon>Mucilaginibacter</taxon>
    </lineage>
</organism>
<dbReference type="PROSITE" id="PS50929">
    <property type="entry name" value="ABC_TM1F"/>
    <property type="match status" value="1"/>
</dbReference>
<dbReference type="InterPro" id="IPR005074">
    <property type="entry name" value="Peptidase_C39"/>
</dbReference>
<dbReference type="GO" id="GO:0008233">
    <property type="term" value="F:peptidase activity"/>
    <property type="evidence" value="ECO:0007669"/>
    <property type="project" value="InterPro"/>
</dbReference>
<feature type="transmembrane region" description="Helical" evidence="10">
    <location>
        <begin position="317"/>
        <end position="335"/>
    </location>
</feature>
<evidence type="ECO:0000313" key="15">
    <source>
        <dbReference type="Proteomes" id="UP000503278"/>
    </source>
</evidence>
<dbReference type="GO" id="GO:0005524">
    <property type="term" value="F:ATP binding"/>
    <property type="evidence" value="ECO:0007669"/>
    <property type="project" value="UniProtKB-KW"/>
</dbReference>
<reference evidence="14 15" key="1">
    <citation type="submission" date="2020-04" db="EMBL/GenBank/DDBJ databases">
        <title>Genome sequencing of novel species.</title>
        <authorList>
            <person name="Heo J."/>
            <person name="Kim S.-J."/>
            <person name="Kim J.-S."/>
            <person name="Hong S.-B."/>
            <person name="Kwon S.-W."/>
        </authorList>
    </citation>
    <scope>NUCLEOTIDE SEQUENCE [LARGE SCALE GENOMIC DNA]</scope>
    <source>
        <strain evidence="14 15">F39-2</strain>
    </source>
</reference>
<keyword evidence="9 10" id="KW-0472">Membrane</keyword>
<dbReference type="Gene3D" id="1.20.1560.10">
    <property type="entry name" value="ABC transporter type 1, transmembrane domain"/>
    <property type="match status" value="1"/>
</dbReference>
<dbReference type="InterPro" id="IPR003439">
    <property type="entry name" value="ABC_transporter-like_ATP-bd"/>
</dbReference>
<dbReference type="AlphaFoldDB" id="A0A7L5E5X0"/>
<dbReference type="SUPFAM" id="SSF52540">
    <property type="entry name" value="P-loop containing nucleoside triphosphate hydrolases"/>
    <property type="match status" value="1"/>
</dbReference>
<name>A0A7L5E5X0_9SPHI</name>
<dbReference type="CDD" id="cd02418">
    <property type="entry name" value="Peptidase_C39B"/>
    <property type="match status" value="1"/>
</dbReference>
<dbReference type="SUPFAM" id="SSF90123">
    <property type="entry name" value="ABC transporter transmembrane region"/>
    <property type="match status" value="1"/>
</dbReference>
<keyword evidence="8 10" id="KW-1133">Transmembrane helix</keyword>
<dbReference type="PROSITE" id="PS00211">
    <property type="entry name" value="ABC_TRANSPORTER_1"/>
    <property type="match status" value="1"/>
</dbReference>
<dbReference type="Gene3D" id="3.40.50.300">
    <property type="entry name" value="P-loop containing nucleotide triphosphate hydrolases"/>
    <property type="match status" value="1"/>
</dbReference>
<feature type="domain" description="Peptidase C39" evidence="13">
    <location>
        <begin position="8"/>
        <end position="138"/>
    </location>
</feature>
<feature type="domain" description="ABC transmembrane type-1" evidence="12">
    <location>
        <begin position="181"/>
        <end position="460"/>
    </location>
</feature>
<accession>A0A7L5E5X0</accession>
<dbReference type="PANTHER" id="PTHR43394">
    <property type="entry name" value="ATP-DEPENDENT PERMEASE MDL1, MITOCHONDRIAL"/>
    <property type="match status" value="1"/>
</dbReference>
<dbReference type="InterPro" id="IPR027417">
    <property type="entry name" value="P-loop_NTPase"/>
</dbReference>
<evidence type="ECO:0000313" key="14">
    <source>
        <dbReference type="EMBL" id="QJD96253.1"/>
    </source>
</evidence>
<keyword evidence="3" id="KW-1003">Cell membrane</keyword>
<dbReference type="InterPro" id="IPR036640">
    <property type="entry name" value="ABC1_TM_sf"/>
</dbReference>
<keyword evidence="2" id="KW-0813">Transport</keyword>
<keyword evidence="7" id="KW-0067">ATP-binding</keyword>
<evidence type="ECO:0000256" key="2">
    <source>
        <dbReference type="ARBA" id="ARBA00022448"/>
    </source>
</evidence>
<gene>
    <name evidence="14" type="ORF">HH214_10450</name>
</gene>
<evidence type="ECO:0000256" key="5">
    <source>
        <dbReference type="ARBA" id="ARBA00022741"/>
    </source>
</evidence>
<keyword evidence="6" id="KW-0378">Hydrolase</keyword>
<evidence type="ECO:0000256" key="6">
    <source>
        <dbReference type="ARBA" id="ARBA00022801"/>
    </source>
</evidence>
<sequence>MGYPFYRQLDSFDCGPTCLKMIAEFFGKKYSLEFLREASYITREGVSLLGVSQAAEKIGFRTLMVKVTLNGLKEECPLPVILHWNQEHFVVLYRIQTSNGFGIKNKTSKYLIADPSHGITKLSEDAFMKYWHTNEKQQGIALLIEPTAAFYAPDLGRQKNKSESSFLLSYLRPFKLPLLKLLLCMGLSVGITITLPFLTKGLIDRGVLGKSYNLILLFIGFQMLLYISSSILDILRSWLLLHMNAKISLNIISDFLKKMMLLPISFFDSKSVGDVSQRISDHHRIEVFLTTEIINTLFSFFQVLILSTILLSYKPTIWATFISFSAIGVIWIILFQNKRKKMDYLRFQQGRTAQEKLYELVVGMQEIKLYGSETEKRWEWEHLQMRQYRLNINSLKLEQFQQSGFIFFTQFKNILISYLAATAVLHGGISLGVMLSISFIIGQTNGPLQQLTQFFKSGQDAKLSFSRLQEIHVKDDEEVDGLYTIQSSQRSRIYESLHLNAVGFQYQGPRSPFVLRNVSITIPRGKTTAIVGASGSGKTTLLKILLGFYKSTQGEILVGEDKLAELSPKWWRSQCGTVMQDGYVFNDTIARNIVVDGKTIDTEKFKEAIRVSNVEEFVNQLPLKYNTKIGTSGMGLSGGQKQRILIARAVYKNPEYLFFDEATSNLDSTNETEIMDNLNEFFLGRTVVIIAHRLSTVKNADQIIVMEKGRIVEVGTHMVLTTNKGAYYKLVKDQLELDV</sequence>
<dbReference type="InterPro" id="IPR003593">
    <property type="entry name" value="AAA+_ATPase"/>
</dbReference>
<evidence type="ECO:0000259" key="13">
    <source>
        <dbReference type="PROSITE" id="PS50990"/>
    </source>
</evidence>
<dbReference type="InterPro" id="IPR039421">
    <property type="entry name" value="Type_1_exporter"/>
</dbReference>
<dbReference type="SMART" id="SM00382">
    <property type="entry name" value="AAA"/>
    <property type="match status" value="1"/>
</dbReference>
<dbReference type="GO" id="GO:0005886">
    <property type="term" value="C:plasma membrane"/>
    <property type="evidence" value="ECO:0007669"/>
    <property type="project" value="UniProtKB-SubCell"/>
</dbReference>
<dbReference type="EMBL" id="CP051682">
    <property type="protein sequence ID" value="QJD96253.1"/>
    <property type="molecule type" value="Genomic_DNA"/>
</dbReference>
<dbReference type="InterPro" id="IPR011527">
    <property type="entry name" value="ABC1_TM_dom"/>
</dbReference>
<comment type="subcellular location">
    <subcellularLocation>
        <location evidence="1">Cell membrane</location>
        <topology evidence="1">Multi-pass membrane protein</topology>
    </subcellularLocation>
</comment>
<evidence type="ECO:0000256" key="3">
    <source>
        <dbReference type="ARBA" id="ARBA00022475"/>
    </source>
</evidence>
<dbReference type="PANTHER" id="PTHR43394:SF1">
    <property type="entry name" value="ATP-BINDING CASSETTE SUB-FAMILY B MEMBER 10, MITOCHONDRIAL"/>
    <property type="match status" value="1"/>
</dbReference>
<keyword evidence="15" id="KW-1185">Reference proteome</keyword>
<dbReference type="GO" id="GO:0016887">
    <property type="term" value="F:ATP hydrolysis activity"/>
    <property type="evidence" value="ECO:0007669"/>
    <property type="project" value="InterPro"/>
</dbReference>
<keyword evidence="4 10" id="KW-0812">Transmembrane</keyword>
<dbReference type="PROSITE" id="PS50893">
    <property type="entry name" value="ABC_TRANSPORTER_2"/>
    <property type="match status" value="1"/>
</dbReference>
<evidence type="ECO:0000259" key="11">
    <source>
        <dbReference type="PROSITE" id="PS50893"/>
    </source>
</evidence>
<evidence type="ECO:0000259" key="12">
    <source>
        <dbReference type="PROSITE" id="PS50929"/>
    </source>
</evidence>
<evidence type="ECO:0000256" key="7">
    <source>
        <dbReference type="ARBA" id="ARBA00022840"/>
    </source>
</evidence>
<keyword evidence="5" id="KW-0547">Nucleotide-binding</keyword>